<proteinExistence type="predicted"/>
<organism evidence="2 3">
    <name type="scientific">Persicirhabdus sediminis</name>
    <dbReference type="NCBI Taxonomy" id="454144"/>
    <lineage>
        <taxon>Bacteria</taxon>
        <taxon>Pseudomonadati</taxon>
        <taxon>Verrucomicrobiota</taxon>
        <taxon>Verrucomicrobiia</taxon>
        <taxon>Verrucomicrobiales</taxon>
        <taxon>Verrucomicrobiaceae</taxon>
        <taxon>Persicirhabdus</taxon>
    </lineage>
</organism>
<gene>
    <name evidence="2" type="ORF">JIN82_11660</name>
</gene>
<dbReference type="Gene3D" id="1.10.1130.10">
    <property type="entry name" value="Flavocytochrome C3, Chain A"/>
    <property type="match status" value="1"/>
</dbReference>
<dbReference type="EMBL" id="JAENIM010000041">
    <property type="protein sequence ID" value="MBK1791809.1"/>
    <property type="molecule type" value="Genomic_DNA"/>
</dbReference>
<keyword evidence="1" id="KW-0812">Transmembrane</keyword>
<evidence type="ECO:0000313" key="3">
    <source>
        <dbReference type="Proteomes" id="UP000624703"/>
    </source>
</evidence>
<evidence type="ECO:0008006" key="4">
    <source>
        <dbReference type="Google" id="ProtNLM"/>
    </source>
</evidence>
<accession>A0A8J7MH73</accession>
<dbReference type="RefSeq" id="WP_200311827.1">
    <property type="nucleotide sequence ID" value="NZ_JAENIM010000041.1"/>
</dbReference>
<protein>
    <recommendedName>
        <fullName evidence="4">Diheme cytochrome c NapB</fullName>
    </recommendedName>
</protein>
<evidence type="ECO:0000256" key="1">
    <source>
        <dbReference type="SAM" id="Phobius"/>
    </source>
</evidence>
<sequence>MNSDQNQGYFAKHRDILMVVLMIVGMISVSGFFMGLRQNKLDDEAESPWLAGAQASTSDQVHYPVAPRYIDIPDATWQANNNWNNVLTKLPQKPPSMAETVALTPAQRDQILIERFARRAFDGAPPVIPHAINSRDNESCIVCHAIGSNWIIAGRRAPEISHPYMSSCTQCHVSGDRAGFARYAGPTGLKISSDFVGTLRPGAGSRAYPGAPPTVPHPVWMRQNCNSCHGPEQPHAISSPHPYRQNCLQCHAPNDLFDNRENHSMPLSPIPLSE</sequence>
<dbReference type="Proteomes" id="UP000624703">
    <property type="component" value="Unassembled WGS sequence"/>
</dbReference>
<keyword evidence="1" id="KW-0472">Membrane</keyword>
<dbReference type="SUPFAM" id="SSF48695">
    <property type="entry name" value="Multiheme cytochromes"/>
    <property type="match status" value="1"/>
</dbReference>
<dbReference type="AlphaFoldDB" id="A0A8J7MH73"/>
<evidence type="ECO:0000313" key="2">
    <source>
        <dbReference type="EMBL" id="MBK1791809.1"/>
    </source>
</evidence>
<keyword evidence="3" id="KW-1185">Reference proteome</keyword>
<comment type="caution">
    <text evidence="2">The sequence shown here is derived from an EMBL/GenBank/DDBJ whole genome shotgun (WGS) entry which is preliminary data.</text>
</comment>
<keyword evidence="1" id="KW-1133">Transmembrane helix</keyword>
<dbReference type="InterPro" id="IPR036280">
    <property type="entry name" value="Multihaem_cyt_sf"/>
</dbReference>
<feature type="transmembrane region" description="Helical" evidence="1">
    <location>
        <begin position="16"/>
        <end position="36"/>
    </location>
</feature>
<reference evidence="2" key="1">
    <citation type="submission" date="2021-01" db="EMBL/GenBank/DDBJ databases">
        <title>Modified the classification status of verrucomicrobia.</title>
        <authorList>
            <person name="Feng X."/>
        </authorList>
    </citation>
    <scope>NUCLEOTIDE SEQUENCE</scope>
    <source>
        <strain evidence="2">_KCTC 22039</strain>
    </source>
</reference>
<name>A0A8J7MH73_9BACT</name>